<keyword evidence="9" id="KW-0443">Lipid metabolism</keyword>
<evidence type="ECO:0000256" key="3">
    <source>
        <dbReference type="ARBA" id="ARBA00022516"/>
    </source>
</evidence>
<keyword evidence="12" id="KW-1185">Reference proteome</keyword>
<dbReference type="GO" id="GO:0045300">
    <property type="term" value="F:stearoyl-[ACP] desaturase activity"/>
    <property type="evidence" value="ECO:0007669"/>
    <property type="project" value="InterPro"/>
</dbReference>
<dbReference type="InterPro" id="IPR012348">
    <property type="entry name" value="RNR-like"/>
</dbReference>
<keyword evidence="6" id="KW-0809">Transit peptide</keyword>
<evidence type="ECO:0000256" key="5">
    <source>
        <dbReference type="ARBA" id="ARBA00022832"/>
    </source>
</evidence>
<accession>A0AAP0L3X5</accession>
<keyword evidence="5" id="KW-0276">Fatty acid metabolism</keyword>
<dbReference type="GO" id="GO:0046872">
    <property type="term" value="F:metal ion binding"/>
    <property type="evidence" value="ECO:0007669"/>
    <property type="project" value="UniProtKB-KW"/>
</dbReference>
<keyword evidence="8" id="KW-0408">Iron</keyword>
<dbReference type="GO" id="GO:0006633">
    <property type="term" value="P:fatty acid biosynthetic process"/>
    <property type="evidence" value="ECO:0007669"/>
    <property type="project" value="UniProtKB-KW"/>
</dbReference>
<keyword evidence="7" id="KW-0560">Oxidoreductase</keyword>
<keyword evidence="10" id="KW-0275">Fatty acid biosynthesis</keyword>
<proteinExistence type="inferred from homology"/>
<evidence type="ECO:0000256" key="2">
    <source>
        <dbReference type="ARBA" id="ARBA00008749"/>
    </source>
</evidence>
<evidence type="ECO:0000313" key="12">
    <source>
        <dbReference type="Proteomes" id="UP001420932"/>
    </source>
</evidence>
<evidence type="ECO:0000256" key="8">
    <source>
        <dbReference type="ARBA" id="ARBA00023004"/>
    </source>
</evidence>
<name>A0AAP0L3X5_9MAGN</name>
<evidence type="ECO:0000256" key="4">
    <source>
        <dbReference type="ARBA" id="ARBA00022723"/>
    </source>
</evidence>
<dbReference type="EMBL" id="JBBNAF010000002">
    <property type="protein sequence ID" value="KAK9162630.1"/>
    <property type="molecule type" value="Genomic_DNA"/>
</dbReference>
<dbReference type="Proteomes" id="UP001420932">
    <property type="component" value="Unassembled WGS sequence"/>
</dbReference>
<gene>
    <name evidence="11" type="ORF">Syun_003532</name>
</gene>
<dbReference type="InterPro" id="IPR009078">
    <property type="entry name" value="Ferritin-like_SF"/>
</dbReference>
<comment type="caution">
    <text evidence="11">The sequence shown here is derived from an EMBL/GenBank/DDBJ whole genome shotgun (WGS) entry which is preliminary data.</text>
</comment>
<comment type="cofactor">
    <cofactor evidence="1">
        <name>Fe(2+)</name>
        <dbReference type="ChEBI" id="CHEBI:29033"/>
    </cofactor>
</comment>
<dbReference type="GO" id="GO:0009570">
    <property type="term" value="C:chloroplast stroma"/>
    <property type="evidence" value="ECO:0007669"/>
    <property type="project" value="TreeGrafter"/>
</dbReference>
<keyword evidence="4" id="KW-0479">Metal-binding</keyword>
<evidence type="ECO:0000256" key="7">
    <source>
        <dbReference type="ARBA" id="ARBA00023002"/>
    </source>
</evidence>
<dbReference type="Pfam" id="PF03405">
    <property type="entry name" value="FA_desaturase_2"/>
    <property type="match status" value="1"/>
</dbReference>
<keyword evidence="3" id="KW-0444">Lipid biosynthesis</keyword>
<comment type="similarity">
    <text evidence="2">Belongs to the fatty acid desaturase type 2 family.</text>
</comment>
<evidence type="ECO:0000256" key="6">
    <source>
        <dbReference type="ARBA" id="ARBA00022946"/>
    </source>
</evidence>
<reference evidence="11 12" key="1">
    <citation type="submission" date="2024-01" db="EMBL/GenBank/DDBJ databases">
        <title>Genome assemblies of Stephania.</title>
        <authorList>
            <person name="Yang L."/>
        </authorList>
    </citation>
    <scope>NUCLEOTIDE SEQUENCE [LARGE SCALE GENOMIC DNA]</scope>
    <source>
        <strain evidence="11">YNDBR</strain>
        <tissue evidence="11">Leaf</tissue>
    </source>
</reference>
<evidence type="ECO:0000256" key="9">
    <source>
        <dbReference type="ARBA" id="ARBA00023098"/>
    </source>
</evidence>
<dbReference type="PANTHER" id="PTHR31155:SF31">
    <property type="entry name" value="STEAROYL-[ACYL-CARRIER-PROTEIN] 9-DESATURASE 6, CHLOROPLASTIC"/>
    <property type="match status" value="1"/>
</dbReference>
<organism evidence="11 12">
    <name type="scientific">Stephania yunnanensis</name>
    <dbReference type="NCBI Taxonomy" id="152371"/>
    <lineage>
        <taxon>Eukaryota</taxon>
        <taxon>Viridiplantae</taxon>
        <taxon>Streptophyta</taxon>
        <taxon>Embryophyta</taxon>
        <taxon>Tracheophyta</taxon>
        <taxon>Spermatophyta</taxon>
        <taxon>Magnoliopsida</taxon>
        <taxon>Ranunculales</taxon>
        <taxon>Menispermaceae</taxon>
        <taxon>Menispermoideae</taxon>
        <taxon>Cissampelideae</taxon>
        <taxon>Stephania</taxon>
    </lineage>
</organism>
<dbReference type="Gene3D" id="1.10.620.20">
    <property type="entry name" value="Ribonucleotide Reductase, subunit A"/>
    <property type="match status" value="1"/>
</dbReference>
<sequence>MGRGSWGWTAEENRHGDLLKAYLYLCGRIDMRMVERIVQYLIAIGMNPGTENNPYVLRRNASCSGDDAKADHNAGSLDVRWTRLPLVPALLGGGTAARDVHGRGLRRGVGVLGSVVEAGEEGGVEWGGEGRWAQEFVCGLAPRIRRLQEIEGHQMEGQHIVCGSVGYSIKRLSCRLEIILARLDFAMLWFL</sequence>
<evidence type="ECO:0000256" key="1">
    <source>
        <dbReference type="ARBA" id="ARBA00001954"/>
    </source>
</evidence>
<evidence type="ECO:0000256" key="10">
    <source>
        <dbReference type="ARBA" id="ARBA00023160"/>
    </source>
</evidence>
<protein>
    <submittedName>
        <fullName evidence="11">Uncharacterized protein</fullName>
    </submittedName>
</protein>
<dbReference type="SUPFAM" id="SSF47240">
    <property type="entry name" value="Ferritin-like"/>
    <property type="match status" value="1"/>
</dbReference>
<dbReference type="InterPro" id="IPR005067">
    <property type="entry name" value="Fatty_acid_desaturase-2"/>
</dbReference>
<evidence type="ECO:0000313" key="11">
    <source>
        <dbReference type="EMBL" id="KAK9162630.1"/>
    </source>
</evidence>
<dbReference type="AlphaFoldDB" id="A0AAP0L3X5"/>
<dbReference type="PANTHER" id="PTHR31155">
    <property type="entry name" value="ACYL- ACYL-CARRIER-PROTEIN DESATURASE-RELATED"/>
    <property type="match status" value="1"/>
</dbReference>